<keyword evidence="1" id="KW-1133">Transmembrane helix</keyword>
<protein>
    <submittedName>
        <fullName evidence="2">Uncharacterized protein</fullName>
    </submittedName>
</protein>
<evidence type="ECO:0000313" key="2">
    <source>
        <dbReference type="EMBL" id="KAL0133021.1"/>
    </source>
</evidence>
<dbReference type="EMBL" id="JADYXP020000001">
    <property type="protein sequence ID" value="KAL0133021.1"/>
    <property type="molecule type" value="Genomic_DNA"/>
</dbReference>
<keyword evidence="3" id="KW-1185">Reference proteome</keyword>
<dbReference type="Proteomes" id="UP001430953">
    <property type="component" value="Unassembled WGS sequence"/>
</dbReference>
<evidence type="ECO:0000256" key="1">
    <source>
        <dbReference type="SAM" id="Phobius"/>
    </source>
</evidence>
<reference evidence="2 3" key="1">
    <citation type="submission" date="2023-03" db="EMBL/GenBank/DDBJ databases">
        <title>High recombination rates correlate with genetic variation in Cardiocondyla obscurior ants.</title>
        <authorList>
            <person name="Errbii M."/>
        </authorList>
    </citation>
    <scope>NUCLEOTIDE SEQUENCE [LARGE SCALE GENOMIC DNA]</scope>
    <source>
        <strain evidence="2">Alpha-2009</strain>
        <tissue evidence="2">Whole body</tissue>
    </source>
</reference>
<comment type="caution">
    <text evidence="2">The sequence shown here is derived from an EMBL/GenBank/DDBJ whole genome shotgun (WGS) entry which is preliminary data.</text>
</comment>
<sequence length="98" mass="11932">MQLFNAMNKVFWIDRRNIFYRAPRIFLCTYQVVKIEEIYSSVYGGWIIRVIFRVIRKTKVSTNCFKMCSLHQFASTSLFYIYYNYLGVLFFKLILLRI</sequence>
<feature type="transmembrane region" description="Helical" evidence="1">
    <location>
        <begin position="79"/>
        <end position="96"/>
    </location>
</feature>
<proteinExistence type="predicted"/>
<gene>
    <name evidence="2" type="ORF">PUN28_000633</name>
</gene>
<keyword evidence="1" id="KW-0812">Transmembrane</keyword>
<organism evidence="2 3">
    <name type="scientific">Cardiocondyla obscurior</name>
    <dbReference type="NCBI Taxonomy" id="286306"/>
    <lineage>
        <taxon>Eukaryota</taxon>
        <taxon>Metazoa</taxon>
        <taxon>Ecdysozoa</taxon>
        <taxon>Arthropoda</taxon>
        <taxon>Hexapoda</taxon>
        <taxon>Insecta</taxon>
        <taxon>Pterygota</taxon>
        <taxon>Neoptera</taxon>
        <taxon>Endopterygota</taxon>
        <taxon>Hymenoptera</taxon>
        <taxon>Apocrita</taxon>
        <taxon>Aculeata</taxon>
        <taxon>Formicoidea</taxon>
        <taxon>Formicidae</taxon>
        <taxon>Myrmicinae</taxon>
        <taxon>Cardiocondyla</taxon>
    </lineage>
</organism>
<accession>A0AAW2H0Y9</accession>
<keyword evidence="1" id="KW-0472">Membrane</keyword>
<evidence type="ECO:0000313" key="3">
    <source>
        <dbReference type="Proteomes" id="UP001430953"/>
    </source>
</evidence>
<dbReference type="AlphaFoldDB" id="A0AAW2H0Y9"/>
<name>A0AAW2H0Y9_9HYME</name>